<dbReference type="EMBL" id="JBBWWQ010000010">
    <property type="protein sequence ID" value="KAK8937366.1"/>
    <property type="molecule type" value="Genomic_DNA"/>
</dbReference>
<proteinExistence type="predicted"/>
<evidence type="ECO:0000256" key="1">
    <source>
        <dbReference type="SAM" id="MobiDB-lite"/>
    </source>
</evidence>
<dbReference type="Proteomes" id="UP001418222">
    <property type="component" value="Unassembled WGS sequence"/>
</dbReference>
<name>A0AAP0BFH4_9ASPA</name>
<sequence length="610" mass="68543">MGCAASKFDDDEAVQLCRDRKNFIKQALDMRDRFASDHVAYIQSLERVSAALAHYVEADYRQDFFFDSYAAASLKKPRPEISGVALREQKQGKLGKATVRVVNHLRSGGNPPVSVEEEPESEESGSIGSHYYASQWDHPWNPFPSLDSYGYPSWTSIDRIIDDDDDDIAKLRKIREEEGIPELEEVNGDENRERTGNEKPKTERSHVGVQAGGESSADSSREFEKVWEAENESLESERIESSRTAGSRVYASMAEVMKDVEIQFMRICKSADGVSVLLETSTGRMLNQNASLRPTASDSSASRFGQDYLIPNSHRATLDRLNEWEKKLYEEVKAGERVRIAYEKHCKRLKSHDDNGEEPSVVEQTRAAIRDLYTQFNVYIHTVVSISKRIEALRDEELCPRLMELIKGLSRMWKIMADSHRIQKRTIDDAKLLVFAGAGVNPSKPSRGAAILADEIYNWRHCLGNWIRCMRSYAAALSSWASRCASAEFADGAKLPPAFRVCTRWSRLLDSMSEKQAVEGMEFFAAEMASVSEQQREAERAGLPPNEADDVALKVAEVGPKVICAGMSVAVGSMAVFAVAAAQGYDALGRRCWNEWREGRENSRNSRYNL</sequence>
<organism evidence="4 5">
    <name type="scientific">Platanthera zijinensis</name>
    <dbReference type="NCBI Taxonomy" id="2320716"/>
    <lineage>
        <taxon>Eukaryota</taxon>
        <taxon>Viridiplantae</taxon>
        <taxon>Streptophyta</taxon>
        <taxon>Embryophyta</taxon>
        <taxon>Tracheophyta</taxon>
        <taxon>Spermatophyta</taxon>
        <taxon>Magnoliopsida</taxon>
        <taxon>Liliopsida</taxon>
        <taxon>Asparagales</taxon>
        <taxon>Orchidaceae</taxon>
        <taxon>Orchidoideae</taxon>
        <taxon>Orchideae</taxon>
        <taxon>Orchidinae</taxon>
        <taxon>Platanthera</taxon>
    </lineage>
</organism>
<keyword evidence="5" id="KW-1185">Reference proteome</keyword>
<dbReference type="PANTHER" id="PTHR21450">
    <property type="entry name" value="PROTEIN ALTERED PHOSPHATE STARVATION RESPONSE 1"/>
    <property type="match status" value="1"/>
</dbReference>
<accession>A0AAP0BFH4</accession>
<evidence type="ECO:0000313" key="5">
    <source>
        <dbReference type="Proteomes" id="UP001418222"/>
    </source>
</evidence>
<evidence type="ECO:0000259" key="2">
    <source>
        <dbReference type="Pfam" id="PF04782"/>
    </source>
</evidence>
<evidence type="ECO:0000259" key="3">
    <source>
        <dbReference type="Pfam" id="PF04783"/>
    </source>
</evidence>
<feature type="domain" description="DUF630" evidence="3">
    <location>
        <begin position="1"/>
        <end position="59"/>
    </location>
</feature>
<feature type="region of interest" description="Disordered" evidence="1">
    <location>
        <begin position="181"/>
        <end position="228"/>
    </location>
</feature>
<dbReference type="Pfam" id="PF04782">
    <property type="entry name" value="DUF632"/>
    <property type="match status" value="1"/>
</dbReference>
<feature type="compositionally biased region" description="Basic and acidic residues" evidence="1">
    <location>
        <begin position="219"/>
        <end position="228"/>
    </location>
</feature>
<evidence type="ECO:0000313" key="4">
    <source>
        <dbReference type="EMBL" id="KAK8937366.1"/>
    </source>
</evidence>
<dbReference type="Pfam" id="PF04783">
    <property type="entry name" value="DUF630"/>
    <property type="match status" value="1"/>
</dbReference>
<comment type="caution">
    <text evidence="4">The sequence shown here is derived from an EMBL/GenBank/DDBJ whole genome shotgun (WGS) entry which is preliminary data.</text>
</comment>
<gene>
    <name evidence="4" type="ORF">KSP39_PZI011820</name>
</gene>
<dbReference type="InterPro" id="IPR006868">
    <property type="entry name" value="DUF630"/>
</dbReference>
<dbReference type="PANTHER" id="PTHR21450:SF3">
    <property type="entry name" value="DUF630 FAMILY PROTEIN (DUF630 AND DUF632)"/>
    <property type="match status" value="1"/>
</dbReference>
<protein>
    <submittedName>
        <fullName evidence="4">Uncharacterized protein</fullName>
    </submittedName>
</protein>
<reference evidence="4 5" key="1">
    <citation type="journal article" date="2022" name="Nat. Plants">
        <title>Genomes of leafy and leafless Platanthera orchids illuminate the evolution of mycoheterotrophy.</title>
        <authorList>
            <person name="Li M.H."/>
            <person name="Liu K.W."/>
            <person name="Li Z."/>
            <person name="Lu H.C."/>
            <person name="Ye Q.L."/>
            <person name="Zhang D."/>
            <person name="Wang J.Y."/>
            <person name="Li Y.F."/>
            <person name="Zhong Z.M."/>
            <person name="Liu X."/>
            <person name="Yu X."/>
            <person name="Liu D.K."/>
            <person name="Tu X.D."/>
            <person name="Liu B."/>
            <person name="Hao Y."/>
            <person name="Liao X.Y."/>
            <person name="Jiang Y.T."/>
            <person name="Sun W.H."/>
            <person name="Chen J."/>
            <person name="Chen Y.Q."/>
            <person name="Ai Y."/>
            <person name="Zhai J.W."/>
            <person name="Wu S.S."/>
            <person name="Zhou Z."/>
            <person name="Hsiao Y.Y."/>
            <person name="Wu W.L."/>
            <person name="Chen Y.Y."/>
            <person name="Lin Y.F."/>
            <person name="Hsu J.L."/>
            <person name="Li C.Y."/>
            <person name="Wang Z.W."/>
            <person name="Zhao X."/>
            <person name="Zhong W.Y."/>
            <person name="Ma X.K."/>
            <person name="Ma L."/>
            <person name="Huang J."/>
            <person name="Chen G.Z."/>
            <person name="Huang M.Z."/>
            <person name="Huang L."/>
            <person name="Peng D.H."/>
            <person name="Luo Y.B."/>
            <person name="Zou S.Q."/>
            <person name="Chen S.P."/>
            <person name="Lan S."/>
            <person name="Tsai W.C."/>
            <person name="Van de Peer Y."/>
            <person name="Liu Z.J."/>
        </authorList>
    </citation>
    <scope>NUCLEOTIDE SEQUENCE [LARGE SCALE GENOMIC DNA]</scope>
    <source>
        <strain evidence="4">Lor287</strain>
    </source>
</reference>
<feature type="region of interest" description="Disordered" evidence="1">
    <location>
        <begin position="105"/>
        <end position="126"/>
    </location>
</feature>
<feature type="compositionally biased region" description="Basic and acidic residues" evidence="1">
    <location>
        <begin position="189"/>
        <end position="206"/>
    </location>
</feature>
<feature type="domain" description="DUF632" evidence="2">
    <location>
        <begin position="253"/>
        <end position="528"/>
    </location>
</feature>
<dbReference type="InterPro" id="IPR006867">
    <property type="entry name" value="DUF632"/>
</dbReference>
<dbReference type="AlphaFoldDB" id="A0AAP0BFH4"/>